<dbReference type="PANTHER" id="PTHR22883">
    <property type="entry name" value="ZINC FINGER DHHC DOMAIN CONTAINING PROTEIN"/>
    <property type="match status" value="1"/>
</dbReference>
<dbReference type="InterPro" id="IPR039859">
    <property type="entry name" value="PFA4/ZDH16/20/ERF2-like"/>
</dbReference>
<protein>
    <recommendedName>
        <fullName evidence="10">Palmitoyltransferase</fullName>
        <ecNumber evidence="10">2.3.1.225</ecNumber>
    </recommendedName>
</protein>
<comment type="catalytic activity">
    <reaction evidence="10">
        <text>L-cysteinyl-[protein] + hexadecanoyl-CoA = S-hexadecanoyl-L-cysteinyl-[protein] + CoA</text>
        <dbReference type="Rhea" id="RHEA:36683"/>
        <dbReference type="Rhea" id="RHEA-COMP:10131"/>
        <dbReference type="Rhea" id="RHEA-COMP:11032"/>
        <dbReference type="ChEBI" id="CHEBI:29950"/>
        <dbReference type="ChEBI" id="CHEBI:57287"/>
        <dbReference type="ChEBI" id="CHEBI:57379"/>
        <dbReference type="ChEBI" id="CHEBI:74151"/>
        <dbReference type="EC" id="2.3.1.225"/>
    </reaction>
</comment>
<dbReference type="Proteomes" id="UP001162131">
    <property type="component" value="Unassembled WGS sequence"/>
</dbReference>
<evidence type="ECO:0000313" key="13">
    <source>
        <dbReference type="EMBL" id="CAG9320672.1"/>
    </source>
</evidence>
<evidence type="ECO:0000256" key="6">
    <source>
        <dbReference type="ARBA" id="ARBA00023136"/>
    </source>
</evidence>
<feature type="transmembrane region" description="Helical" evidence="10">
    <location>
        <begin position="267"/>
        <end position="292"/>
    </location>
</feature>
<dbReference type="GO" id="GO:0006612">
    <property type="term" value="P:protein targeting to membrane"/>
    <property type="evidence" value="ECO:0007669"/>
    <property type="project" value="TreeGrafter"/>
</dbReference>
<evidence type="ECO:0000256" key="11">
    <source>
        <dbReference type="SAM" id="MobiDB-lite"/>
    </source>
</evidence>
<dbReference type="GO" id="GO:0005794">
    <property type="term" value="C:Golgi apparatus"/>
    <property type="evidence" value="ECO:0007669"/>
    <property type="project" value="TreeGrafter"/>
</dbReference>
<comment type="subcellular location">
    <subcellularLocation>
        <location evidence="1">Endomembrane system</location>
        <topology evidence="1">Multi-pass membrane protein</topology>
    </subcellularLocation>
</comment>
<keyword evidence="5 10" id="KW-1133">Transmembrane helix</keyword>
<evidence type="ECO:0000256" key="2">
    <source>
        <dbReference type="ARBA" id="ARBA00008574"/>
    </source>
</evidence>
<comment type="domain">
    <text evidence="10">The DHHC domain is required for palmitoyltransferase activity.</text>
</comment>
<evidence type="ECO:0000256" key="10">
    <source>
        <dbReference type="RuleBase" id="RU079119"/>
    </source>
</evidence>
<proteinExistence type="inferred from homology"/>
<dbReference type="Pfam" id="PF01529">
    <property type="entry name" value="DHHC"/>
    <property type="match status" value="1"/>
</dbReference>
<dbReference type="GO" id="GO:0019706">
    <property type="term" value="F:protein-cysteine S-palmitoyltransferase activity"/>
    <property type="evidence" value="ECO:0007669"/>
    <property type="project" value="UniProtKB-EC"/>
</dbReference>
<evidence type="ECO:0000256" key="8">
    <source>
        <dbReference type="ARBA" id="ARBA00023288"/>
    </source>
</evidence>
<feature type="transmembrane region" description="Helical" evidence="10">
    <location>
        <begin position="33"/>
        <end position="52"/>
    </location>
</feature>
<evidence type="ECO:0000256" key="1">
    <source>
        <dbReference type="ARBA" id="ARBA00004127"/>
    </source>
</evidence>
<keyword evidence="8" id="KW-0449">Lipoprotein</keyword>
<keyword evidence="9 10" id="KW-0012">Acyltransferase</keyword>
<evidence type="ECO:0000256" key="5">
    <source>
        <dbReference type="ARBA" id="ARBA00022989"/>
    </source>
</evidence>
<dbReference type="AlphaFoldDB" id="A0AAU9J8T0"/>
<dbReference type="InterPro" id="IPR001594">
    <property type="entry name" value="Palmitoyltrfase_DHHC"/>
</dbReference>
<comment type="similarity">
    <text evidence="2 10">Belongs to the DHHC palmitoyltransferase family.</text>
</comment>
<accession>A0AAU9J8T0</accession>
<dbReference type="PANTHER" id="PTHR22883:SF301">
    <property type="entry name" value="PALMITOYLTRANSFERASE ZDHHC12"/>
    <property type="match status" value="1"/>
</dbReference>
<gene>
    <name evidence="13" type="ORF">BSTOLATCC_MIC27143</name>
</gene>
<evidence type="ECO:0000256" key="9">
    <source>
        <dbReference type="ARBA" id="ARBA00023315"/>
    </source>
</evidence>
<keyword evidence="7" id="KW-0564">Palmitate</keyword>
<reference evidence="13" key="1">
    <citation type="submission" date="2021-09" db="EMBL/GenBank/DDBJ databases">
        <authorList>
            <consortium name="AG Swart"/>
            <person name="Singh M."/>
            <person name="Singh A."/>
            <person name="Seah K."/>
            <person name="Emmerich C."/>
        </authorList>
    </citation>
    <scope>NUCLEOTIDE SEQUENCE</scope>
    <source>
        <strain evidence="13">ATCC30299</strain>
    </source>
</reference>
<feature type="domain" description="Palmitoyltransferase DHHC" evidence="12">
    <location>
        <begin position="181"/>
        <end position="303"/>
    </location>
</feature>
<evidence type="ECO:0000313" key="14">
    <source>
        <dbReference type="Proteomes" id="UP001162131"/>
    </source>
</evidence>
<sequence length="356" mass="41182">MDKKCSKAPLYMLFFYLTMTFLMLLNASDLSNTNSLICLPFWTVWLLVVFFYSRASLKNPGYIIPDLSWMNDFKMKPNEQTDQSSKDSSRVKKDSEPKSVESPKFLKFQDERSSMLHDNCISTVQPNSEPIRSQPIQSFTEILPNNEDSYTTYSGNGSFENQEIVEDQENEIISQESAVIETRYCMICKLDQPIRAKHCKECGKCVALHDHHCPWLGVCVGEKNRREFYWYLVFQCTELWISDIVNILSFQSEDDVVAWILENCTRIISVVLLAFFTLMVSSLLGFHTYIALNNVTTWEIMSWGKISYLKNFPSEMGSPFSKGYLKNLYIYCCEKLPKGHKIWTVTQASVVNQVKV</sequence>
<keyword evidence="14" id="KW-1185">Reference proteome</keyword>
<organism evidence="13 14">
    <name type="scientific">Blepharisma stoltei</name>
    <dbReference type="NCBI Taxonomy" id="1481888"/>
    <lineage>
        <taxon>Eukaryota</taxon>
        <taxon>Sar</taxon>
        <taxon>Alveolata</taxon>
        <taxon>Ciliophora</taxon>
        <taxon>Postciliodesmatophora</taxon>
        <taxon>Heterotrichea</taxon>
        <taxon>Heterotrichida</taxon>
        <taxon>Blepharismidae</taxon>
        <taxon>Blepharisma</taxon>
    </lineage>
</organism>
<dbReference type="EMBL" id="CAJZBQ010000026">
    <property type="protein sequence ID" value="CAG9320672.1"/>
    <property type="molecule type" value="Genomic_DNA"/>
</dbReference>
<name>A0AAU9J8T0_9CILI</name>
<comment type="caution">
    <text evidence="13">The sequence shown here is derived from an EMBL/GenBank/DDBJ whole genome shotgun (WGS) entry which is preliminary data.</text>
</comment>
<dbReference type="PROSITE" id="PS50216">
    <property type="entry name" value="DHHC"/>
    <property type="match status" value="1"/>
</dbReference>
<dbReference type="EC" id="2.3.1.225" evidence="10"/>
<evidence type="ECO:0000259" key="12">
    <source>
        <dbReference type="Pfam" id="PF01529"/>
    </source>
</evidence>
<dbReference type="GO" id="GO:0005783">
    <property type="term" value="C:endoplasmic reticulum"/>
    <property type="evidence" value="ECO:0007669"/>
    <property type="project" value="TreeGrafter"/>
</dbReference>
<feature type="transmembrane region" description="Helical" evidence="10">
    <location>
        <begin position="228"/>
        <end position="247"/>
    </location>
</feature>
<keyword evidence="6 10" id="KW-0472">Membrane</keyword>
<keyword evidence="3 10" id="KW-0808">Transferase</keyword>
<feature type="transmembrane region" description="Helical" evidence="10">
    <location>
        <begin position="9"/>
        <end position="27"/>
    </location>
</feature>
<feature type="region of interest" description="Disordered" evidence="11">
    <location>
        <begin position="76"/>
        <end position="101"/>
    </location>
</feature>
<keyword evidence="4 10" id="KW-0812">Transmembrane</keyword>
<evidence type="ECO:0000256" key="7">
    <source>
        <dbReference type="ARBA" id="ARBA00023139"/>
    </source>
</evidence>
<evidence type="ECO:0000256" key="3">
    <source>
        <dbReference type="ARBA" id="ARBA00022679"/>
    </source>
</evidence>
<evidence type="ECO:0000256" key="4">
    <source>
        <dbReference type="ARBA" id="ARBA00022692"/>
    </source>
</evidence>